<dbReference type="RefSeq" id="WP_064217881.1">
    <property type="nucleotide sequence ID" value="NZ_LVXZ01000012.1"/>
</dbReference>
<dbReference type="AlphaFoldDB" id="A0A179BPY8"/>
<evidence type="ECO:0000313" key="1">
    <source>
        <dbReference type="EMBL" id="OAP93380.1"/>
    </source>
</evidence>
<reference evidence="1 2" key="1">
    <citation type="submission" date="2016-04" db="EMBL/GenBank/DDBJ databases">
        <title>Acidithiobacillus ferrooxidans genome sequencing and assembly.</title>
        <authorList>
            <person name="Zhou Z."/>
        </authorList>
    </citation>
    <scope>NUCLEOTIDE SEQUENCE [LARGE SCALE GENOMIC DNA]</scope>
    <source>
        <strain evidence="1 2">BY0502</strain>
    </source>
</reference>
<protein>
    <submittedName>
        <fullName evidence="1">Uncharacterized protein</fullName>
    </submittedName>
</protein>
<organism evidence="1 2">
    <name type="scientific">Acidithiobacillus ferrooxidans</name>
    <name type="common">Thiobacillus ferrooxidans</name>
    <dbReference type="NCBI Taxonomy" id="920"/>
    <lineage>
        <taxon>Bacteria</taxon>
        <taxon>Pseudomonadati</taxon>
        <taxon>Pseudomonadota</taxon>
        <taxon>Acidithiobacillia</taxon>
        <taxon>Acidithiobacillales</taxon>
        <taxon>Acidithiobacillaceae</taxon>
        <taxon>Acidithiobacillus</taxon>
    </lineage>
</organism>
<name>A0A179BPY8_ACIFR</name>
<proteinExistence type="predicted"/>
<dbReference type="EMBL" id="LVXZ01000012">
    <property type="protein sequence ID" value="OAP93380.1"/>
    <property type="molecule type" value="Genomic_DNA"/>
</dbReference>
<comment type="caution">
    <text evidence="1">The sequence shown here is derived from an EMBL/GenBank/DDBJ whole genome shotgun (WGS) entry which is preliminary data.</text>
</comment>
<gene>
    <name evidence="1" type="ORF">A4H96_01150</name>
</gene>
<sequence length="321" mass="36119">MGVGVFSESFDGFGETFIADTMDLLGHAGYEAELTESMKEDGLCELKRLVDDEGGNLEAIADILQKAKAVTIRHLAADSSTVNIEDELQAVLEAAHALGVEGGCARFDHKNLAVEIMDDAQDLWGSPLLIIPATADFDAIDGLRNFPQYTEWSINQRDQVWDDFIYMLQDTACAVGGLSVTSRKTDKEMLIAADFGGPYNWLNIYAKQWEGYHWIIGVAPNESVRDALMELDENDKDDVDRFIDQWSLRPNIVRKELDKGVQLMLEALRLRAKACDFEPKYRTSGYTTNSYTLPEGQRLTRAMEKAIARLQKWDLSLWEYA</sequence>
<dbReference type="Proteomes" id="UP000078302">
    <property type="component" value="Unassembled WGS sequence"/>
</dbReference>
<evidence type="ECO:0000313" key="2">
    <source>
        <dbReference type="Proteomes" id="UP000078302"/>
    </source>
</evidence>
<keyword evidence="2" id="KW-1185">Reference proteome</keyword>
<accession>A0A179BPY8</accession>